<proteinExistence type="predicted"/>
<dbReference type="NCBIfam" id="TIGR00099">
    <property type="entry name" value="Cof-subfamily"/>
    <property type="match status" value="1"/>
</dbReference>
<name>A0ABX0GWS2_9ACTN</name>
<protein>
    <submittedName>
        <fullName evidence="1">HAD family phosphatase</fullName>
    </submittedName>
</protein>
<dbReference type="RefSeq" id="WP_166283544.1">
    <property type="nucleotide sequence ID" value="NZ_JAANNP010000021.1"/>
</dbReference>
<organism evidence="1 2">
    <name type="scientific">Motilibacter deserti</name>
    <dbReference type="NCBI Taxonomy" id="2714956"/>
    <lineage>
        <taxon>Bacteria</taxon>
        <taxon>Bacillati</taxon>
        <taxon>Actinomycetota</taxon>
        <taxon>Actinomycetes</taxon>
        <taxon>Motilibacterales</taxon>
        <taxon>Motilibacteraceae</taxon>
        <taxon>Motilibacter</taxon>
    </lineage>
</organism>
<gene>
    <name evidence="1" type="ORF">G9H71_15885</name>
</gene>
<sequence length="270" mass="28458">MVQVIRLVASDLDGTLVRTDGTISDRTVAALQGVERSGGTVVFVTGRPPRWMAEVASATGHTGLAVCANGALLYDLHKEEVVERFPLAAEAARETVRVLRNAMQDISFAVESEQGFALEPSYRTRYSLPADVRVAAVEELLTDPVVKLLVRSADRSSDELLAAARDVLGDTVTATHSTPGGNGALLEISAAGVSKATTLARLCAERGVRSEEVVAFGDMPNDLPMLAWAGTSYAVANAHADVLAAVDRTTASNDDDGVALVLEELFPARA</sequence>
<evidence type="ECO:0000313" key="2">
    <source>
        <dbReference type="Proteomes" id="UP000800981"/>
    </source>
</evidence>
<dbReference type="InterPro" id="IPR023214">
    <property type="entry name" value="HAD_sf"/>
</dbReference>
<dbReference type="PANTHER" id="PTHR10000:SF8">
    <property type="entry name" value="HAD SUPERFAMILY HYDROLASE-LIKE, TYPE 3"/>
    <property type="match status" value="1"/>
</dbReference>
<evidence type="ECO:0000313" key="1">
    <source>
        <dbReference type="EMBL" id="NHC15262.1"/>
    </source>
</evidence>
<accession>A0ABX0GWS2</accession>
<dbReference type="InterPro" id="IPR006379">
    <property type="entry name" value="HAD-SF_hydro_IIB"/>
</dbReference>
<dbReference type="Gene3D" id="3.30.1240.10">
    <property type="match status" value="1"/>
</dbReference>
<dbReference type="EMBL" id="JAANNP010000021">
    <property type="protein sequence ID" value="NHC15262.1"/>
    <property type="molecule type" value="Genomic_DNA"/>
</dbReference>
<dbReference type="CDD" id="cd07516">
    <property type="entry name" value="HAD_Pase"/>
    <property type="match status" value="1"/>
</dbReference>
<dbReference type="InterPro" id="IPR036412">
    <property type="entry name" value="HAD-like_sf"/>
</dbReference>
<dbReference type="Proteomes" id="UP000800981">
    <property type="component" value="Unassembled WGS sequence"/>
</dbReference>
<dbReference type="InterPro" id="IPR000150">
    <property type="entry name" value="Cof"/>
</dbReference>
<dbReference type="NCBIfam" id="TIGR01484">
    <property type="entry name" value="HAD-SF-IIB"/>
    <property type="match status" value="1"/>
</dbReference>
<dbReference type="Gene3D" id="3.40.50.1000">
    <property type="entry name" value="HAD superfamily/HAD-like"/>
    <property type="match status" value="1"/>
</dbReference>
<comment type="caution">
    <text evidence="1">The sequence shown here is derived from an EMBL/GenBank/DDBJ whole genome shotgun (WGS) entry which is preliminary data.</text>
</comment>
<dbReference type="Pfam" id="PF08282">
    <property type="entry name" value="Hydrolase_3"/>
    <property type="match status" value="1"/>
</dbReference>
<dbReference type="PANTHER" id="PTHR10000">
    <property type="entry name" value="PHOSPHOSERINE PHOSPHATASE"/>
    <property type="match status" value="1"/>
</dbReference>
<dbReference type="SUPFAM" id="SSF56784">
    <property type="entry name" value="HAD-like"/>
    <property type="match status" value="1"/>
</dbReference>
<keyword evidence="2" id="KW-1185">Reference proteome</keyword>
<reference evidence="1 2" key="1">
    <citation type="submission" date="2020-03" db="EMBL/GenBank/DDBJ databases">
        <title>Two novel Motilibacter sp.</title>
        <authorList>
            <person name="Liu S."/>
        </authorList>
    </citation>
    <scope>NUCLEOTIDE SEQUENCE [LARGE SCALE GENOMIC DNA]</scope>
    <source>
        <strain evidence="1 2">E257</strain>
    </source>
</reference>